<evidence type="ECO:0000313" key="3">
    <source>
        <dbReference type="EMBL" id="KAG7173335.1"/>
    </source>
</evidence>
<dbReference type="Proteomes" id="UP000747542">
    <property type="component" value="Unassembled WGS sequence"/>
</dbReference>
<dbReference type="EMBL" id="JAHLQT010010005">
    <property type="protein sequence ID" value="KAG7173335.1"/>
    <property type="molecule type" value="Genomic_DNA"/>
</dbReference>
<comment type="caution">
    <text evidence="3">The sequence shown here is derived from an EMBL/GenBank/DDBJ whole genome shotgun (WGS) entry which is preliminary data.</text>
</comment>
<evidence type="ECO:0000256" key="2">
    <source>
        <dbReference type="SAM" id="SignalP"/>
    </source>
</evidence>
<gene>
    <name evidence="3" type="ORF">Hamer_G026672</name>
</gene>
<reference evidence="3" key="1">
    <citation type="journal article" date="2021" name="Sci. Adv.">
        <title>The American lobster genome reveals insights on longevity, neural, and immune adaptations.</title>
        <authorList>
            <person name="Polinski J.M."/>
            <person name="Zimin A.V."/>
            <person name="Clark K.F."/>
            <person name="Kohn A.B."/>
            <person name="Sadowski N."/>
            <person name="Timp W."/>
            <person name="Ptitsyn A."/>
            <person name="Khanna P."/>
            <person name="Romanova D.Y."/>
            <person name="Williams P."/>
            <person name="Greenwood S.J."/>
            <person name="Moroz L.L."/>
            <person name="Walt D.R."/>
            <person name="Bodnar A.G."/>
        </authorList>
    </citation>
    <scope>NUCLEOTIDE SEQUENCE</scope>
    <source>
        <strain evidence="3">GMGI-L3</strain>
    </source>
</reference>
<evidence type="ECO:0000256" key="1">
    <source>
        <dbReference type="SAM" id="MobiDB-lite"/>
    </source>
</evidence>
<feature type="chain" id="PRO_5035193239" evidence="2">
    <location>
        <begin position="19"/>
        <end position="321"/>
    </location>
</feature>
<feature type="signal peptide" evidence="2">
    <location>
        <begin position="1"/>
        <end position="18"/>
    </location>
</feature>
<dbReference type="AlphaFoldDB" id="A0A8J5N5M8"/>
<keyword evidence="2" id="KW-0732">Signal</keyword>
<name>A0A8J5N5M8_HOMAM</name>
<evidence type="ECO:0000313" key="4">
    <source>
        <dbReference type="Proteomes" id="UP000747542"/>
    </source>
</evidence>
<accession>A0A8J5N5M8</accession>
<proteinExistence type="predicted"/>
<organism evidence="3 4">
    <name type="scientific">Homarus americanus</name>
    <name type="common">American lobster</name>
    <dbReference type="NCBI Taxonomy" id="6706"/>
    <lineage>
        <taxon>Eukaryota</taxon>
        <taxon>Metazoa</taxon>
        <taxon>Ecdysozoa</taxon>
        <taxon>Arthropoda</taxon>
        <taxon>Crustacea</taxon>
        <taxon>Multicrustacea</taxon>
        <taxon>Malacostraca</taxon>
        <taxon>Eumalacostraca</taxon>
        <taxon>Eucarida</taxon>
        <taxon>Decapoda</taxon>
        <taxon>Pleocyemata</taxon>
        <taxon>Astacidea</taxon>
        <taxon>Nephropoidea</taxon>
        <taxon>Nephropidae</taxon>
        <taxon>Homarus</taxon>
    </lineage>
</organism>
<feature type="region of interest" description="Disordered" evidence="1">
    <location>
        <begin position="249"/>
        <end position="273"/>
    </location>
</feature>
<feature type="region of interest" description="Disordered" evidence="1">
    <location>
        <begin position="185"/>
        <end position="216"/>
    </location>
</feature>
<protein>
    <submittedName>
        <fullName evidence="3">Uncharacterized protein</fullName>
    </submittedName>
</protein>
<keyword evidence="4" id="KW-1185">Reference proteome</keyword>
<feature type="non-terminal residue" evidence="3">
    <location>
        <position position="1"/>
    </location>
</feature>
<feature type="compositionally biased region" description="Polar residues" evidence="1">
    <location>
        <begin position="249"/>
        <end position="264"/>
    </location>
</feature>
<sequence length="321" mass="35205">KSLLTLVLVAGCVHQISSQGDDTFTHHPVVNGHTRGPVERLYNSSLTIQAKSREDQTVDDFDHPTIQPPILPGQALVVVTYDYLKKVYVQRHVAEVDNITLHYSFYLSEGHPPDAVPELKIVFEGRLNKEGNEIALDDLTISWVSKKEEHEDDTLLQVSSESDILTFLDINDTSKTINETVAPAAGKAGEAVHSDNSTWQAPEGTEEDTSTPTLANPEAVTLTPEVTSEILDRGDEVEKTDEVLEPFVTTTAPDSHPSNVTSATPAGEEEGVQGNNTTAHILSEHQDGTSENPDQIQTSVDIVTEVRRVCVCRKCPEHDRQ</sequence>